<sequence length="492" mass="54601">MKILMVTAEAVPFAKTGGLADMVSALSIQLAREGHDVKIVMPRYYKIDRKKLELLPGPMAIAAGNEETWSAVYTTKMPGEEKVSVYFIDHEQCFGRDGIYGVPGETDFHDNPYRFAVLNHGAFQLCRKLGWYPDIIHAHDWSTSLAPVLLKNVCRYCGFENTASVLTIHNQGYQGVYGKDKFPALGIDWGLYYGAGFEHNGAINFLQAGVSCADMITTVSPTYAREIQTAEGGFGMDGLLRVRSDVIRGILNGADLRQWNPEIDKKIPANYSAKDLSGKTKCKAELQKRMGLEVNPDIPVVGIVTRLVDQKGIAEVFAPTYGSIFNICANMKVQFAILGSGETWCENEINTLQSKLPNLRAYIGYDDALSHLIEAGSDFFLMPSRYEPCGLNQIYSMLYGTLPIVRRTGGLADTVDNYNEKTGDGTGFVFDQLTPGAVYDTVGWAVWAYYNKKDHILKMQKAGMKKTFGWDEASSKYVQVYKEALARGCSRF</sequence>
<dbReference type="NCBIfam" id="TIGR02095">
    <property type="entry name" value="glgA"/>
    <property type="match status" value="1"/>
</dbReference>
<organism evidence="11 13">
    <name type="scientific">Treponema rectale</name>
    <dbReference type="NCBI Taxonomy" id="744512"/>
    <lineage>
        <taxon>Bacteria</taxon>
        <taxon>Pseudomonadati</taxon>
        <taxon>Spirochaetota</taxon>
        <taxon>Spirochaetia</taxon>
        <taxon>Spirochaetales</taxon>
        <taxon>Treponemataceae</taxon>
        <taxon>Treponema</taxon>
    </lineage>
</organism>
<dbReference type="GO" id="GO:0005978">
    <property type="term" value="P:glycogen biosynthetic process"/>
    <property type="evidence" value="ECO:0007669"/>
    <property type="project" value="UniProtKB-UniRule"/>
</dbReference>
<comment type="similarity">
    <text evidence="4 8">Belongs to the glycosyltransferase 1 family. Bacterial/plant glycogen synthase subfamily.</text>
</comment>
<protein>
    <recommendedName>
        <fullName evidence="8">Glycogen synthase</fullName>
        <ecNumber evidence="8">2.4.1.21</ecNumber>
    </recommendedName>
    <alternativeName>
        <fullName evidence="8">Starch [bacterial glycogen] synthase</fullName>
    </alternativeName>
</protein>
<comment type="function">
    <text evidence="2 8">Synthesizes alpha-1,4-glucan chains using ADP-glucose.</text>
</comment>
<evidence type="ECO:0000256" key="5">
    <source>
        <dbReference type="ARBA" id="ARBA00022676"/>
    </source>
</evidence>
<gene>
    <name evidence="8" type="primary">glgA</name>
    <name evidence="12" type="ORF">DYE49_05580</name>
    <name evidence="11" type="ORF">HNP77_000694</name>
</gene>
<dbReference type="PANTHER" id="PTHR45825">
    <property type="entry name" value="GRANULE-BOUND STARCH SYNTHASE 1, CHLOROPLASTIC/AMYLOPLASTIC"/>
    <property type="match status" value="1"/>
</dbReference>
<evidence type="ECO:0000256" key="2">
    <source>
        <dbReference type="ARBA" id="ARBA00002764"/>
    </source>
</evidence>
<comment type="catalytic activity">
    <reaction evidence="1 8">
        <text>[(1-&gt;4)-alpha-D-glucosyl](n) + ADP-alpha-D-glucose = [(1-&gt;4)-alpha-D-glucosyl](n+1) + ADP + H(+)</text>
        <dbReference type="Rhea" id="RHEA:18189"/>
        <dbReference type="Rhea" id="RHEA-COMP:9584"/>
        <dbReference type="Rhea" id="RHEA-COMP:9587"/>
        <dbReference type="ChEBI" id="CHEBI:15378"/>
        <dbReference type="ChEBI" id="CHEBI:15444"/>
        <dbReference type="ChEBI" id="CHEBI:57498"/>
        <dbReference type="ChEBI" id="CHEBI:456216"/>
        <dbReference type="EC" id="2.4.1.21"/>
    </reaction>
</comment>
<proteinExistence type="inferred from homology"/>
<evidence type="ECO:0000256" key="4">
    <source>
        <dbReference type="ARBA" id="ARBA00010281"/>
    </source>
</evidence>
<evidence type="ECO:0000259" key="10">
    <source>
        <dbReference type="Pfam" id="PF08323"/>
    </source>
</evidence>
<dbReference type="EMBL" id="JACHFR010000001">
    <property type="protein sequence ID" value="MBB5218350.1"/>
    <property type="molecule type" value="Genomic_DNA"/>
</dbReference>
<evidence type="ECO:0000256" key="6">
    <source>
        <dbReference type="ARBA" id="ARBA00022679"/>
    </source>
</evidence>
<evidence type="ECO:0000256" key="7">
    <source>
        <dbReference type="ARBA" id="ARBA00023056"/>
    </source>
</evidence>
<dbReference type="Proteomes" id="UP000578697">
    <property type="component" value="Unassembled WGS sequence"/>
</dbReference>
<dbReference type="Gene3D" id="3.40.50.2000">
    <property type="entry name" value="Glycogen Phosphorylase B"/>
    <property type="match status" value="2"/>
</dbReference>
<dbReference type="Pfam" id="PF08323">
    <property type="entry name" value="Glyco_transf_5"/>
    <property type="match status" value="1"/>
</dbReference>
<dbReference type="RefSeq" id="WP_184651770.1">
    <property type="nucleotide sequence ID" value="NZ_JACHFR010000001.1"/>
</dbReference>
<dbReference type="KEGG" id="trc:DYE49_05580"/>
<dbReference type="EC" id="2.4.1.21" evidence="8"/>
<feature type="domain" description="Glycosyl transferase family 1" evidence="9">
    <location>
        <begin position="295"/>
        <end position="434"/>
    </location>
</feature>
<evidence type="ECO:0000256" key="1">
    <source>
        <dbReference type="ARBA" id="ARBA00001478"/>
    </source>
</evidence>
<evidence type="ECO:0000259" key="9">
    <source>
        <dbReference type="Pfam" id="PF00534"/>
    </source>
</evidence>
<evidence type="ECO:0000313" key="13">
    <source>
        <dbReference type="Proteomes" id="UP000578697"/>
    </source>
</evidence>
<dbReference type="Pfam" id="PF00534">
    <property type="entry name" value="Glycos_transf_1"/>
    <property type="match status" value="1"/>
</dbReference>
<dbReference type="HAMAP" id="MF_00484">
    <property type="entry name" value="Glycogen_synth"/>
    <property type="match status" value="1"/>
</dbReference>
<dbReference type="GO" id="GO:0009011">
    <property type="term" value="F:alpha-1,4-glucan glucosyltransferase (ADP-glucose donor) activity"/>
    <property type="evidence" value="ECO:0007669"/>
    <property type="project" value="UniProtKB-UniRule"/>
</dbReference>
<feature type="binding site" evidence="8">
    <location>
        <position position="15"/>
    </location>
    <ligand>
        <name>ADP-alpha-D-glucose</name>
        <dbReference type="ChEBI" id="CHEBI:57498"/>
    </ligand>
</feature>
<evidence type="ECO:0000313" key="12">
    <source>
        <dbReference type="EMBL" id="QOS39953.1"/>
    </source>
</evidence>
<reference evidence="12 14" key="1">
    <citation type="submission" date="2018-08" db="EMBL/GenBank/DDBJ databases">
        <title>The first complete genome of Treponema rectale (CHPAT), a commensal spirochete of the bovine rectum.</title>
        <authorList>
            <person name="Staton G.J."/>
            <person name="Clegg S.R."/>
            <person name="Carter S.D."/>
            <person name="Radford A.D."/>
            <person name="Darby A."/>
            <person name="Hall N."/>
            <person name="Birtles R.J."/>
            <person name="Evans N.J."/>
        </authorList>
    </citation>
    <scope>NUCLEOTIDE SEQUENCE [LARGE SCALE GENOMIC DNA]</scope>
    <source>
        <strain evidence="12 14">CHPA</strain>
    </source>
</reference>
<comment type="pathway">
    <text evidence="3 8">Glycan biosynthesis; glycogen biosynthesis.</text>
</comment>
<name>A0A840SCA2_9SPIR</name>
<reference evidence="11 13" key="2">
    <citation type="submission" date="2020-08" db="EMBL/GenBank/DDBJ databases">
        <title>Genomic Encyclopedia of Type Strains, Phase IV (KMG-IV): sequencing the most valuable type-strain genomes for metagenomic binning, comparative biology and taxonomic classification.</title>
        <authorList>
            <person name="Goeker M."/>
        </authorList>
    </citation>
    <scope>NUCLEOTIDE SEQUENCE [LARGE SCALE GENOMIC DNA]</scope>
    <source>
        <strain evidence="11 13">DSM 103679</strain>
    </source>
</reference>
<dbReference type="PANTHER" id="PTHR45825:SF11">
    <property type="entry name" value="ALPHA AMYLASE DOMAIN-CONTAINING PROTEIN"/>
    <property type="match status" value="1"/>
</dbReference>
<dbReference type="GO" id="GO:0005829">
    <property type="term" value="C:cytosol"/>
    <property type="evidence" value="ECO:0007669"/>
    <property type="project" value="TreeGrafter"/>
</dbReference>
<dbReference type="EMBL" id="CP031517">
    <property type="protein sequence ID" value="QOS39953.1"/>
    <property type="molecule type" value="Genomic_DNA"/>
</dbReference>
<evidence type="ECO:0000256" key="8">
    <source>
        <dbReference type="HAMAP-Rule" id="MF_00484"/>
    </source>
</evidence>
<feature type="domain" description="Starch synthase catalytic" evidence="10">
    <location>
        <begin position="2"/>
        <end position="241"/>
    </location>
</feature>
<dbReference type="UniPathway" id="UPA00164"/>
<dbReference type="GO" id="GO:0004373">
    <property type="term" value="F:alpha-1,4-glucan glucosyltransferase (UDP-glucose donor) activity"/>
    <property type="evidence" value="ECO:0007669"/>
    <property type="project" value="InterPro"/>
</dbReference>
<evidence type="ECO:0000256" key="3">
    <source>
        <dbReference type="ARBA" id="ARBA00004964"/>
    </source>
</evidence>
<dbReference type="SUPFAM" id="SSF53756">
    <property type="entry name" value="UDP-Glycosyltransferase/glycogen phosphorylase"/>
    <property type="match status" value="1"/>
</dbReference>
<keyword evidence="7 8" id="KW-0320">Glycogen biosynthesis</keyword>
<dbReference type="AlphaFoldDB" id="A0A840SCA2"/>
<dbReference type="InterPro" id="IPR011835">
    <property type="entry name" value="GS/SS"/>
</dbReference>
<dbReference type="Proteomes" id="UP000593591">
    <property type="component" value="Chromosome"/>
</dbReference>
<keyword evidence="5 8" id="KW-0328">Glycosyltransferase</keyword>
<dbReference type="InterPro" id="IPR013534">
    <property type="entry name" value="Starch_synth_cat_dom"/>
</dbReference>
<evidence type="ECO:0000313" key="11">
    <source>
        <dbReference type="EMBL" id="MBB5218350.1"/>
    </source>
</evidence>
<evidence type="ECO:0000313" key="14">
    <source>
        <dbReference type="Proteomes" id="UP000593591"/>
    </source>
</evidence>
<keyword evidence="13" id="KW-1185">Reference proteome</keyword>
<dbReference type="InterPro" id="IPR001296">
    <property type="entry name" value="Glyco_trans_1"/>
</dbReference>
<keyword evidence="6 8" id="KW-0808">Transferase</keyword>
<accession>A0A840SCA2</accession>
<dbReference type="CDD" id="cd03791">
    <property type="entry name" value="GT5_Glycogen_synthase_DULL1-like"/>
    <property type="match status" value="1"/>
</dbReference>